<name>A0AAX6M6N7_9PEZI</name>
<sequence>MKSSLLTLAVATAVNAIPDITVVPKENRCSNWPFFRQMSSVAGPFNIFADSTGKDIDGHKASYTTISDVSIASAWTADMTEQLGISSIKDVAVPQIQCQAFGSAEMLAVNVDGQYQPLSISEYFYHQYDGLIFVKTVTKGAPIEPHWHYYPNGTRQDGTFLGWNNFTTWAYLLDEKSQKYRIRLLTDTSQKLVDGEFTGFVRAGFPDLSD</sequence>
<comment type="caution">
    <text evidence="2">The sequence shown here is derived from an EMBL/GenBank/DDBJ whole genome shotgun (WGS) entry which is preliminary data.</text>
</comment>
<feature type="chain" id="PRO_5043421944" evidence="1">
    <location>
        <begin position="17"/>
        <end position="210"/>
    </location>
</feature>
<protein>
    <submittedName>
        <fullName evidence="2">Uncharacterized protein</fullName>
    </submittedName>
</protein>
<evidence type="ECO:0000256" key="1">
    <source>
        <dbReference type="SAM" id="SignalP"/>
    </source>
</evidence>
<gene>
    <name evidence="2" type="ORF">Daesc_009838</name>
</gene>
<reference evidence="2 3" key="1">
    <citation type="journal article" date="2024" name="Front Chem Biol">
        <title>Unveiling the potential of Daldinia eschscholtzii MFLUCC 19-0629 through bioactivity and bioinformatics studies for enhanced sustainable agriculture production.</title>
        <authorList>
            <person name="Brooks S."/>
            <person name="Weaver J.A."/>
            <person name="Klomchit A."/>
            <person name="Alharthi S.A."/>
            <person name="Onlamun T."/>
            <person name="Nurani R."/>
            <person name="Vong T.K."/>
            <person name="Alberti F."/>
            <person name="Greco C."/>
        </authorList>
    </citation>
    <scope>NUCLEOTIDE SEQUENCE [LARGE SCALE GENOMIC DNA]</scope>
    <source>
        <strain evidence="2">MFLUCC 19-0629</strain>
    </source>
</reference>
<evidence type="ECO:0000313" key="3">
    <source>
        <dbReference type="Proteomes" id="UP001369815"/>
    </source>
</evidence>
<dbReference type="AlphaFoldDB" id="A0AAX6M6N7"/>
<proteinExistence type="predicted"/>
<accession>A0AAX6M6N7</accession>
<organism evidence="2 3">
    <name type="scientific">Daldinia eschscholtzii</name>
    <dbReference type="NCBI Taxonomy" id="292717"/>
    <lineage>
        <taxon>Eukaryota</taxon>
        <taxon>Fungi</taxon>
        <taxon>Dikarya</taxon>
        <taxon>Ascomycota</taxon>
        <taxon>Pezizomycotina</taxon>
        <taxon>Sordariomycetes</taxon>
        <taxon>Xylariomycetidae</taxon>
        <taxon>Xylariales</taxon>
        <taxon>Hypoxylaceae</taxon>
        <taxon>Daldinia</taxon>
    </lineage>
</organism>
<evidence type="ECO:0000313" key="2">
    <source>
        <dbReference type="EMBL" id="KAK6948074.1"/>
    </source>
</evidence>
<keyword evidence="1" id="KW-0732">Signal</keyword>
<dbReference type="Proteomes" id="UP001369815">
    <property type="component" value="Unassembled WGS sequence"/>
</dbReference>
<dbReference type="EMBL" id="JBANMG010000010">
    <property type="protein sequence ID" value="KAK6948074.1"/>
    <property type="molecule type" value="Genomic_DNA"/>
</dbReference>
<keyword evidence="3" id="KW-1185">Reference proteome</keyword>
<feature type="signal peptide" evidence="1">
    <location>
        <begin position="1"/>
        <end position="16"/>
    </location>
</feature>